<organism evidence="1 2">
    <name type="scientific">Pseudomyxococcus hansupus</name>
    <dbReference type="NCBI Taxonomy" id="1297742"/>
    <lineage>
        <taxon>Bacteria</taxon>
        <taxon>Pseudomonadati</taxon>
        <taxon>Myxococcota</taxon>
        <taxon>Myxococcia</taxon>
        <taxon>Myxococcales</taxon>
        <taxon>Cystobacterineae</taxon>
        <taxon>Myxococcaceae</taxon>
        <taxon>Pseudomyxococcus</taxon>
    </lineage>
</organism>
<evidence type="ECO:0000313" key="1">
    <source>
        <dbReference type="EMBL" id="AKQ67790.1"/>
    </source>
</evidence>
<dbReference type="EMBL" id="CP012109">
    <property type="protein sequence ID" value="AKQ67790.1"/>
    <property type="molecule type" value="Genomic_DNA"/>
</dbReference>
<evidence type="ECO:0000313" key="2">
    <source>
        <dbReference type="Proteomes" id="UP000009026"/>
    </source>
</evidence>
<proteinExistence type="predicted"/>
<dbReference type="OrthoDB" id="5379407at2"/>
<sequence length="365" mass="41029">MPRLLDSLPLLYRDLLPRFFQGDVVPEETKATCSQCAMCQDTAQGTVESVDGVSRMFRPDTKCCTYSPRLPNYLVGALLSDERPELAEGRRRMEEKIASRVGVTPQWVKPPAKFQFLYKNGHQFFGRAASLRCAYFSLDSGGCTIWPYREAVCSTFFCKYVAGADGRKFWMSVKTYLTLAEIQLSRWAALQLLPDYVLSGRDRAETQQAPLSVEDLDDTAPPAKAYAALWKEHAGRELDYYRDCYQLVKSLPPDGLEKLLGLDGTIELKTLETLHDTAVSPRLPRTLKLNPDATVQWLQDGSVALGAYSEFDAVALPGEAYGLLVDFTGREPVTAVRQHLRDNKQADLSEDVLLELYRHRILVEA</sequence>
<keyword evidence="2" id="KW-1185">Reference proteome</keyword>
<dbReference type="AlphaFoldDB" id="A0A0H4X2B4"/>
<dbReference type="PATRIC" id="fig|1297742.4.peg.4747"/>
<accession>A0A0H4X2B4</accession>
<gene>
    <name evidence="1" type="ORF">A176_004702</name>
</gene>
<dbReference type="RefSeq" id="WP_002637173.1">
    <property type="nucleotide sequence ID" value="NZ_CP012109.1"/>
</dbReference>
<dbReference type="KEGG" id="mym:A176_004702"/>
<name>A0A0H4X2B4_9BACT</name>
<reference evidence="1 2" key="1">
    <citation type="journal article" date="2016" name="PLoS ONE">
        <title>Complete Genome Sequence and Comparative Genomics of a Novel Myxobacterium Myxococcus hansupus.</title>
        <authorList>
            <person name="Sharma G."/>
            <person name="Narwani T."/>
            <person name="Subramanian S."/>
        </authorList>
    </citation>
    <scope>NUCLEOTIDE SEQUENCE [LARGE SCALE GENOMIC DNA]</scope>
    <source>
        <strain evidence="2">mixupus</strain>
    </source>
</reference>
<dbReference type="Proteomes" id="UP000009026">
    <property type="component" value="Chromosome"/>
</dbReference>
<protein>
    <submittedName>
        <fullName evidence="1">Uncharacterized protein</fullName>
    </submittedName>
</protein>
<dbReference type="eggNOG" id="ENOG50340QF">
    <property type="taxonomic scope" value="Bacteria"/>
</dbReference>